<evidence type="ECO:0000259" key="8">
    <source>
        <dbReference type="Pfam" id="PF20684"/>
    </source>
</evidence>
<keyword evidence="10" id="KW-1185">Reference proteome</keyword>
<keyword evidence="3 7" id="KW-1133">Transmembrane helix</keyword>
<dbReference type="Pfam" id="PF20684">
    <property type="entry name" value="Fung_rhodopsin"/>
    <property type="match status" value="1"/>
</dbReference>
<protein>
    <recommendedName>
        <fullName evidence="8">Rhodopsin domain-containing protein</fullName>
    </recommendedName>
</protein>
<feature type="transmembrane region" description="Helical" evidence="7">
    <location>
        <begin position="12"/>
        <end position="30"/>
    </location>
</feature>
<comment type="caution">
    <text evidence="9">The sequence shown here is derived from an EMBL/GenBank/DDBJ whole genome shotgun (WGS) entry which is preliminary data.</text>
</comment>
<feature type="transmembrane region" description="Helical" evidence="7">
    <location>
        <begin position="175"/>
        <end position="195"/>
    </location>
</feature>
<feature type="compositionally biased region" description="Basic and acidic residues" evidence="6">
    <location>
        <begin position="371"/>
        <end position="382"/>
    </location>
</feature>
<comment type="subcellular location">
    <subcellularLocation>
        <location evidence="1">Membrane</location>
        <topology evidence="1">Multi-pass membrane protein</topology>
    </subcellularLocation>
</comment>
<dbReference type="Proteomes" id="UP000223968">
    <property type="component" value="Unassembled WGS sequence"/>
</dbReference>
<evidence type="ECO:0000256" key="2">
    <source>
        <dbReference type="ARBA" id="ARBA00022692"/>
    </source>
</evidence>
<dbReference type="PANTHER" id="PTHR33048">
    <property type="entry name" value="PTH11-LIKE INTEGRAL MEMBRANE PROTEIN (AFU_ORTHOLOGUE AFUA_5G11245)"/>
    <property type="match status" value="1"/>
</dbReference>
<evidence type="ECO:0000256" key="7">
    <source>
        <dbReference type="SAM" id="Phobius"/>
    </source>
</evidence>
<evidence type="ECO:0000256" key="3">
    <source>
        <dbReference type="ARBA" id="ARBA00022989"/>
    </source>
</evidence>
<evidence type="ECO:0000256" key="4">
    <source>
        <dbReference type="ARBA" id="ARBA00023136"/>
    </source>
</evidence>
<feature type="region of interest" description="Disordered" evidence="6">
    <location>
        <begin position="332"/>
        <end position="351"/>
    </location>
</feature>
<proteinExistence type="inferred from homology"/>
<dbReference type="InterPro" id="IPR049326">
    <property type="entry name" value="Rhodopsin_dom_fungi"/>
</dbReference>
<feature type="domain" description="Rhodopsin" evidence="8">
    <location>
        <begin position="27"/>
        <end position="268"/>
    </location>
</feature>
<evidence type="ECO:0000313" key="10">
    <source>
        <dbReference type="Proteomes" id="UP000223968"/>
    </source>
</evidence>
<feature type="region of interest" description="Disordered" evidence="6">
    <location>
        <begin position="361"/>
        <end position="390"/>
    </location>
</feature>
<gene>
    <name evidence="9" type="ORF">AJ79_07876</name>
</gene>
<name>A0A2B7WYY3_9EURO</name>
<feature type="region of interest" description="Disordered" evidence="6">
    <location>
        <begin position="287"/>
        <end position="324"/>
    </location>
</feature>
<organism evidence="9 10">
    <name type="scientific">Helicocarpus griseus UAMH5409</name>
    <dbReference type="NCBI Taxonomy" id="1447875"/>
    <lineage>
        <taxon>Eukaryota</taxon>
        <taxon>Fungi</taxon>
        <taxon>Dikarya</taxon>
        <taxon>Ascomycota</taxon>
        <taxon>Pezizomycotina</taxon>
        <taxon>Eurotiomycetes</taxon>
        <taxon>Eurotiomycetidae</taxon>
        <taxon>Onygenales</taxon>
        <taxon>Ajellomycetaceae</taxon>
        <taxon>Helicocarpus</taxon>
    </lineage>
</organism>
<feature type="transmembrane region" description="Helical" evidence="7">
    <location>
        <begin position="246"/>
        <end position="264"/>
    </location>
</feature>
<evidence type="ECO:0000313" key="9">
    <source>
        <dbReference type="EMBL" id="PGH01628.1"/>
    </source>
</evidence>
<accession>A0A2B7WYY3</accession>
<evidence type="ECO:0000256" key="6">
    <source>
        <dbReference type="SAM" id="MobiDB-lite"/>
    </source>
</evidence>
<dbReference type="PANTHER" id="PTHR33048:SF47">
    <property type="entry name" value="INTEGRAL MEMBRANE PROTEIN-RELATED"/>
    <property type="match status" value="1"/>
</dbReference>
<sequence length="390" mass="42191">MVESYRTAVNVVSWVLAGVSIVLVGSRMYARTSLVQTFGWDDGFMVVALAFALATSVLVSVATSYGFGLHAADILDQGDREMALKYVMIPAAVALMSTALSKISVMLFLIRLLGIAAKLVHKIILYTATAVMVGANILAIVILLAFCDPYEKTWRPYIPGKCMDPRLLDIAGRSVTVYNAAMDLLYAGFAIALVWTLDMKPTTKWGLAVLMSGGVFGTAASIVKAVMMSDIKNTADMTYGWGQIAIWYTAEMYVIIIAGSIPMLRPLWAAFRGRTYGSNKYTREGQNGYQMQGVGKSGKSSEQMSGHMKSTGHSTRGGAGPGMFTMALDELESDEDGSSRGGSSVDILHKPGAGIQIRRDVEVGYEPGKIPQREEARFKGERNAFGPPYH</sequence>
<comment type="similarity">
    <text evidence="5">Belongs to the SAT4 family.</text>
</comment>
<keyword evidence="4 7" id="KW-0472">Membrane</keyword>
<dbReference type="EMBL" id="PDNB01000169">
    <property type="protein sequence ID" value="PGH01628.1"/>
    <property type="molecule type" value="Genomic_DNA"/>
</dbReference>
<dbReference type="AlphaFoldDB" id="A0A2B7WYY3"/>
<evidence type="ECO:0000256" key="5">
    <source>
        <dbReference type="ARBA" id="ARBA00038359"/>
    </source>
</evidence>
<dbReference type="InterPro" id="IPR052337">
    <property type="entry name" value="SAT4-like"/>
</dbReference>
<feature type="transmembrane region" description="Helical" evidence="7">
    <location>
        <begin position="123"/>
        <end position="146"/>
    </location>
</feature>
<feature type="transmembrane region" description="Helical" evidence="7">
    <location>
        <begin position="87"/>
        <end position="111"/>
    </location>
</feature>
<evidence type="ECO:0000256" key="1">
    <source>
        <dbReference type="ARBA" id="ARBA00004141"/>
    </source>
</evidence>
<keyword evidence="2 7" id="KW-0812">Transmembrane</keyword>
<dbReference type="OrthoDB" id="4682787at2759"/>
<reference evidence="9 10" key="1">
    <citation type="submission" date="2017-10" db="EMBL/GenBank/DDBJ databases">
        <title>Comparative genomics in systemic dimorphic fungi from Ajellomycetaceae.</title>
        <authorList>
            <person name="Munoz J.F."/>
            <person name="Mcewen J.G."/>
            <person name="Clay O.K."/>
            <person name="Cuomo C.A."/>
        </authorList>
    </citation>
    <scope>NUCLEOTIDE SEQUENCE [LARGE SCALE GENOMIC DNA]</scope>
    <source>
        <strain evidence="9 10">UAMH5409</strain>
    </source>
</reference>
<feature type="transmembrane region" description="Helical" evidence="7">
    <location>
        <begin position="42"/>
        <end position="67"/>
    </location>
</feature>
<dbReference type="GO" id="GO:0016020">
    <property type="term" value="C:membrane"/>
    <property type="evidence" value="ECO:0007669"/>
    <property type="project" value="UniProtKB-SubCell"/>
</dbReference>
<feature type="transmembrane region" description="Helical" evidence="7">
    <location>
        <begin position="207"/>
        <end position="226"/>
    </location>
</feature>